<dbReference type="SUPFAM" id="SSF55961">
    <property type="entry name" value="Bet v1-like"/>
    <property type="match status" value="1"/>
</dbReference>
<evidence type="ECO:0000313" key="3">
    <source>
        <dbReference type="Proteomes" id="UP000257109"/>
    </source>
</evidence>
<keyword evidence="3" id="KW-1185">Reference proteome</keyword>
<name>A0A371I2U9_MUCPR</name>
<dbReference type="Gene3D" id="3.30.530.20">
    <property type="match status" value="1"/>
</dbReference>
<dbReference type="SMART" id="SM01037">
    <property type="entry name" value="Bet_v_1"/>
    <property type="match status" value="1"/>
</dbReference>
<organism evidence="2 3">
    <name type="scientific">Mucuna pruriens</name>
    <name type="common">Velvet bean</name>
    <name type="synonym">Dolichos pruriens</name>
    <dbReference type="NCBI Taxonomy" id="157652"/>
    <lineage>
        <taxon>Eukaryota</taxon>
        <taxon>Viridiplantae</taxon>
        <taxon>Streptophyta</taxon>
        <taxon>Embryophyta</taxon>
        <taxon>Tracheophyta</taxon>
        <taxon>Spermatophyta</taxon>
        <taxon>Magnoliopsida</taxon>
        <taxon>eudicotyledons</taxon>
        <taxon>Gunneridae</taxon>
        <taxon>Pentapetalae</taxon>
        <taxon>rosids</taxon>
        <taxon>fabids</taxon>
        <taxon>Fabales</taxon>
        <taxon>Fabaceae</taxon>
        <taxon>Papilionoideae</taxon>
        <taxon>50 kb inversion clade</taxon>
        <taxon>NPAAA clade</taxon>
        <taxon>indigoferoid/millettioid clade</taxon>
        <taxon>Phaseoleae</taxon>
        <taxon>Mucuna</taxon>
    </lineage>
</organism>
<proteinExistence type="predicted"/>
<reference evidence="2" key="1">
    <citation type="submission" date="2018-05" db="EMBL/GenBank/DDBJ databases">
        <title>Draft genome of Mucuna pruriens seed.</title>
        <authorList>
            <person name="Nnadi N.E."/>
            <person name="Vos R."/>
            <person name="Hasami M.H."/>
            <person name="Devisetty U.K."/>
            <person name="Aguiy J.C."/>
        </authorList>
    </citation>
    <scope>NUCLEOTIDE SEQUENCE [LARGE SCALE GENOMIC DNA]</scope>
    <source>
        <strain evidence="2">JCA_2017</strain>
    </source>
</reference>
<dbReference type="InterPro" id="IPR051761">
    <property type="entry name" value="MLP-like_ligand-binding"/>
</dbReference>
<dbReference type="Pfam" id="PF00407">
    <property type="entry name" value="Bet_v_1"/>
    <property type="match status" value="1"/>
</dbReference>
<evidence type="ECO:0000313" key="2">
    <source>
        <dbReference type="EMBL" id="RDY09366.1"/>
    </source>
</evidence>
<dbReference type="EMBL" id="QJKJ01001067">
    <property type="protein sequence ID" value="RDY09366.1"/>
    <property type="molecule type" value="Genomic_DNA"/>
</dbReference>
<feature type="domain" description="Bet v I/Major latex protein" evidence="1">
    <location>
        <begin position="2"/>
        <end position="163"/>
    </location>
</feature>
<feature type="non-terminal residue" evidence="2">
    <location>
        <position position="163"/>
    </location>
</feature>
<accession>A0A371I2U9</accession>
<dbReference type="PANTHER" id="PTHR31907">
    <property type="entry name" value="MLP-LIKE PROTEIN 423"/>
    <property type="match status" value="1"/>
</dbReference>
<dbReference type="AlphaFoldDB" id="A0A371I2U9"/>
<evidence type="ECO:0000259" key="1">
    <source>
        <dbReference type="SMART" id="SM01037"/>
    </source>
</evidence>
<comment type="caution">
    <text evidence="2">The sequence shown here is derived from an EMBL/GenBank/DDBJ whole genome shotgun (WGS) entry which is preliminary data.</text>
</comment>
<dbReference type="Proteomes" id="UP000257109">
    <property type="component" value="Unassembled WGS sequence"/>
</dbReference>
<sequence length="163" mass="18762">MVLTGKLSTEVGVRAPAGKWFNFLTTQLDHVQNLCEKVHETKLHHGDDWHSIANSVKHWTYVIVLCDLIVCEISDGKVQRCEESIEGIDEEKKTIKFNLFGGDIDEHYKSFKLIIEVIDKKDGAAVKWSLEYEKMNEDIHPPHGYMDYYGNCTKEMDAYLIKA</sequence>
<dbReference type="OrthoDB" id="1847301at2759"/>
<gene>
    <name evidence="2" type="primary">MLP43</name>
    <name evidence="2" type="ORF">CR513_06251</name>
</gene>
<dbReference type="GO" id="GO:0006952">
    <property type="term" value="P:defense response"/>
    <property type="evidence" value="ECO:0007669"/>
    <property type="project" value="InterPro"/>
</dbReference>
<dbReference type="InterPro" id="IPR023393">
    <property type="entry name" value="START-like_dom_sf"/>
</dbReference>
<protein>
    <submittedName>
        <fullName evidence="2">MLP-like protein 43</fullName>
    </submittedName>
</protein>
<dbReference type="STRING" id="157652.A0A371I2U9"/>
<dbReference type="InterPro" id="IPR000916">
    <property type="entry name" value="Bet_v_I/MLP"/>
</dbReference>